<accession>A0A1C7LKD6</accession>
<dbReference type="AlphaFoldDB" id="A0A1C7LKD6"/>
<evidence type="ECO:0000313" key="4">
    <source>
        <dbReference type="Proteomes" id="UP000092993"/>
    </source>
</evidence>
<protein>
    <submittedName>
        <fullName evidence="2">Uncharacterized protein</fullName>
    </submittedName>
</protein>
<reference evidence="2 4" key="1">
    <citation type="submission" date="2016-03" db="EMBL/GenBank/DDBJ databases">
        <title>Whole genome sequencing of Grifola frondosa 9006-11.</title>
        <authorList>
            <person name="Min B."/>
            <person name="Park H."/>
            <person name="Kim J.-G."/>
            <person name="Cho H."/>
            <person name="Oh Y.-L."/>
            <person name="Kong W.-S."/>
            <person name="Choi I.-G."/>
        </authorList>
    </citation>
    <scope>NUCLEOTIDE SEQUENCE [LARGE SCALE GENOMIC DNA]</scope>
    <source>
        <strain evidence="2 4">9006-11</strain>
    </source>
</reference>
<keyword evidence="4" id="KW-1185">Reference proteome</keyword>
<organism evidence="2 4">
    <name type="scientific">Grifola frondosa</name>
    <name type="common">Maitake</name>
    <name type="synonym">Polyporus frondosus</name>
    <dbReference type="NCBI Taxonomy" id="5627"/>
    <lineage>
        <taxon>Eukaryota</taxon>
        <taxon>Fungi</taxon>
        <taxon>Dikarya</taxon>
        <taxon>Basidiomycota</taxon>
        <taxon>Agaricomycotina</taxon>
        <taxon>Agaricomycetes</taxon>
        <taxon>Polyporales</taxon>
        <taxon>Grifolaceae</taxon>
        <taxon>Grifola</taxon>
    </lineage>
</organism>
<evidence type="ECO:0000313" key="2">
    <source>
        <dbReference type="EMBL" id="OBZ65215.1"/>
    </source>
</evidence>
<evidence type="ECO:0000256" key="1">
    <source>
        <dbReference type="SAM" id="MobiDB-lite"/>
    </source>
</evidence>
<dbReference type="Proteomes" id="UP000092993">
    <property type="component" value="Unassembled WGS sequence"/>
</dbReference>
<dbReference type="EMBL" id="LUGG01000013">
    <property type="protein sequence ID" value="OBZ70995.1"/>
    <property type="molecule type" value="Genomic_DNA"/>
</dbReference>
<sequence>MSARPVVPRRAHVHHSSVLTSTDRDRGAPQCTLLTLSLPNFFGSVAVFSMFSSKCRIAPLAQLLAPIAIKKTIQADPPHRAH</sequence>
<evidence type="ECO:0000313" key="3">
    <source>
        <dbReference type="EMBL" id="OBZ70995.1"/>
    </source>
</evidence>
<proteinExistence type="predicted"/>
<name>A0A1C7LKD6_GRIFR</name>
<feature type="region of interest" description="Disordered" evidence="1">
    <location>
        <begin position="1"/>
        <end position="26"/>
    </location>
</feature>
<gene>
    <name evidence="3" type="ORF">A0H81_09495</name>
    <name evidence="2" type="ORF">A0H81_14800</name>
</gene>
<comment type="caution">
    <text evidence="2">The sequence shown here is derived from an EMBL/GenBank/DDBJ whole genome shotgun (WGS) entry which is preliminary data.</text>
</comment>
<dbReference type="EMBL" id="LUGG01000048">
    <property type="protein sequence ID" value="OBZ65215.1"/>
    <property type="molecule type" value="Genomic_DNA"/>
</dbReference>